<keyword evidence="1" id="KW-1133">Transmembrane helix</keyword>
<protein>
    <submittedName>
        <fullName evidence="2">Uncharacterized protein</fullName>
    </submittedName>
</protein>
<keyword evidence="1" id="KW-0472">Membrane</keyword>
<keyword evidence="4" id="KW-1185">Reference proteome</keyword>
<dbReference type="EMBL" id="BGPR01145752">
    <property type="protein sequence ID" value="GBN76366.1"/>
    <property type="molecule type" value="Genomic_DNA"/>
</dbReference>
<dbReference type="Proteomes" id="UP000499080">
    <property type="component" value="Unassembled WGS sequence"/>
</dbReference>
<proteinExistence type="predicted"/>
<feature type="transmembrane region" description="Helical" evidence="1">
    <location>
        <begin position="36"/>
        <end position="54"/>
    </location>
</feature>
<comment type="caution">
    <text evidence="2">The sequence shown here is derived from an EMBL/GenBank/DDBJ whole genome shotgun (WGS) entry which is preliminary data.</text>
</comment>
<dbReference type="AlphaFoldDB" id="A0A4Y2RKB9"/>
<reference evidence="2 4" key="1">
    <citation type="journal article" date="2019" name="Sci. Rep.">
        <title>Orb-weaving spider Araneus ventricosus genome elucidates the spidroin gene catalogue.</title>
        <authorList>
            <person name="Kono N."/>
            <person name="Nakamura H."/>
            <person name="Ohtoshi R."/>
            <person name="Moran D.A.P."/>
            <person name="Shinohara A."/>
            <person name="Yoshida Y."/>
            <person name="Fujiwara M."/>
            <person name="Mori M."/>
            <person name="Tomita M."/>
            <person name="Arakawa K."/>
        </authorList>
    </citation>
    <scope>NUCLEOTIDE SEQUENCE [LARGE SCALE GENOMIC DNA]</scope>
</reference>
<evidence type="ECO:0000256" key="1">
    <source>
        <dbReference type="SAM" id="Phobius"/>
    </source>
</evidence>
<gene>
    <name evidence="3" type="ORF">AVEN_135088_1</name>
    <name evidence="2" type="ORF">AVEN_229231_1</name>
</gene>
<sequence>MLRQGGGDPVFWLHKYHIPPGDHGTWMRSRRISKRVLASLVGIVMVWVELPFTMKIRTPPSGGAWLWLLRLRPQYQSCYSDRSSGEGMLRQGGGRVSRLLVIQIIVSYDLLLECLHQVLF</sequence>
<keyword evidence="1" id="KW-0812">Transmembrane</keyword>
<name>A0A4Y2RKB9_ARAVE</name>
<evidence type="ECO:0000313" key="4">
    <source>
        <dbReference type="Proteomes" id="UP000499080"/>
    </source>
</evidence>
<dbReference type="EMBL" id="BGPR01145479">
    <property type="protein sequence ID" value="GBN75876.1"/>
    <property type="molecule type" value="Genomic_DNA"/>
</dbReference>
<organism evidence="2 4">
    <name type="scientific">Araneus ventricosus</name>
    <name type="common">Orbweaver spider</name>
    <name type="synonym">Epeira ventricosa</name>
    <dbReference type="NCBI Taxonomy" id="182803"/>
    <lineage>
        <taxon>Eukaryota</taxon>
        <taxon>Metazoa</taxon>
        <taxon>Ecdysozoa</taxon>
        <taxon>Arthropoda</taxon>
        <taxon>Chelicerata</taxon>
        <taxon>Arachnida</taxon>
        <taxon>Araneae</taxon>
        <taxon>Araneomorphae</taxon>
        <taxon>Entelegynae</taxon>
        <taxon>Araneoidea</taxon>
        <taxon>Araneidae</taxon>
        <taxon>Araneus</taxon>
    </lineage>
</organism>
<accession>A0A4Y2RKB9</accession>
<evidence type="ECO:0000313" key="2">
    <source>
        <dbReference type="EMBL" id="GBN75876.1"/>
    </source>
</evidence>
<evidence type="ECO:0000313" key="3">
    <source>
        <dbReference type="EMBL" id="GBN76366.1"/>
    </source>
</evidence>